<accession>A0A6J5MVC9</accession>
<keyword evidence="1" id="KW-1133">Transmembrane helix</keyword>
<keyword evidence="1" id="KW-0812">Transmembrane</keyword>
<organism evidence="2">
    <name type="scientific">uncultured Caudovirales phage</name>
    <dbReference type="NCBI Taxonomy" id="2100421"/>
    <lineage>
        <taxon>Viruses</taxon>
        <taxon>Duplodnaviria</taxon>
        <taxon>Heunggongvirae</taxon>
        <taxon>Uroviricota</taxon>
        <taxon>Caudoviricetes</taxon>
        <taxon>Peduoviridae</taxon>
        <taxon>Maltschvirus</taxon>
        <taxon>Maltschvirus maltsch</taxon>
    </lineage>
</organism>
<evidence type="ECO:0000256" key="1">
    <source>
        <dbReference type="SAM" id="Phobius"/>
    </source>
</evidence>
<sequence>MFDFLTKINIVMTFFKLIREHKIIRVLVSVVCVISCLFFYAIYQLKDNSIYLDNKEDSEIREALKAILTKCGDKHAIGLSTISTETNVELYAKFKEIFSCDFLLNPKNCLVDLSSDKFPFAGDYIVDPNTYKFLVEISQKEDVSKIYIPEFDFDEYPTIKALLHKSIHFKEGSAKNLFLTATQNSDRNLIYAVHMISWTQESCADAKYFLNKFRNKLPKTK</sequence>
<feature type="transmembrane region" description="Helical" evidence="1">
    <location>
        <begin position="23"/>
        <end position="43"/>
    </location>
</feature>
<name>A0A6J5MVC9_9CAUD</name>
<proteinExistence type="predicted"/>
<dbReference type="EMBL" id="LR796543">
    <property type="protein sequence ID" value="CAB4150608.1"/>
    <property type="molecule type" value="Genomic_DNA"/>
</dbReference>
<keyword evidence="1" id="KW-0472">Membrane</keyword>
<gene>
    <name evidence="2" type="ORF">UFOVP571_56</name>
</gene>
<evidence type="ECO:0000313" key="2">
    <source>
        <dbReference type="EMBL" id="CAB4150608.1"/>
    </source>
</evidence>
<protein>
    <submittedName>
        <fullName evidence="2">Uncharacterized protein</fullName>
    </submittedName>
</protein>
<reference evidence="2" key="1">
    <citation type="submission" date="2020-04" db="EMBL/GenBank/DDBJ databases">
        <authorList>
            <person name="Chiriac C."/>
            <person name="Salcher M."/>
            <person name="Ghai R."/>
            <person name="Kavagutti S V."/>
        </authorList>
    </citation>
    <scope>NUCLEOTIDE SEQUENCE</scope>
</reference>